<sequence>MPIQLRLADDTPLRPRWHNRDKSTYPDSG</sequence>
<dbReference type="EMBL" id="UINC01191831">
    <property type="protein sequence ID" value="SVE06661.1"/>
    <property type="molecule type" value="Genomic_DNA"/>
</dbReference>
<protein>
    <submittedName>
        <fullName evidence="2">Uncharacterized protein</fullName>
    </submittedName>
</protein>
<evidence type="ECO:0000256" key="1">
    <source>
        <dbReference type="SAM" id="MobiDB-lite"/>
    </source>
</evidence>
<proteinExistence type="predicted"/>
<feature type="non-terminal residue" evidence="2">
    <location>
        <position position="29"/>
    </location>
</feature>
<feature type="compositionally biased region" description="Basic and acidic residues" evidence="1">
    <location>
        <begin position="7"/>
        <end position="29"/>
    </location>
</feature>
<reference evidence="2" key="1">
    <citation type="submission" date="2018-05" db="EMBL/GenBank/DDBJ databases">
        <authorList>
            <person name="Lanie J.A."/>
            <person name="Ng W.-L."/>
            <person name="Kazmierczak K.M."/>
            <person name="Andrzejewski T.M."/>
            <person name="Davidsen T.M."/>
            <person name="Wayne K.J."/>
            <person name="Tettelin H."/>
            <person name="Glass J.I."/>
            <person name="Rusch D."/>
            <person name="Podicherti R."/>
            <person name="Tsui H.-C.T."/>
            <person name="Winkler M.E."/>
        </authorList>
    </citation>
    <scope>NUCLEOTIDE SEQUENCE</scope>
</reference>
<evidence type="ECO:0000313" key="2">
    <source>
        <dbReference type="EMBL" id="SVE06661.1"/>
    </source>
</evidence>
<organism evidence="2">
    <name type="scientific">marine metagenome</name>
    <dbReference type="NCBI Taxonomy" id="408172"/>
    <lineage>
        <taxon>unclassified sequences</taxon>
        <taxon>metagenomes</taxon>
        <taxon>ecological metagenomes</taxon>
    </lineage>
</organism>
<feature type="region of interest" description="Disordered" evidence="1">
    <location>
        <begin position="1"/>
        <end position="29"/>
    </location>
</feature>
<name>A0A383AGD8_9ZZZZ</name>
<accession>A0A383AGD8</accession>
<dbReference type="AlphaFoldDB" id="A0A383AGD8"/>
<gene>
    <name evidence="2" type="ORF">METZ01_LOCUS459515</name>
</gene>